<comment type="caution">
    <text evidence="4">The sequence shown here is derived from an EMBL/GenBank/DDBJ whole genome shotgun (WGS) entry which is preliminary data.</text>
</comment>
<evidence type="ECO:0000313" key="6">
    <source>
        <dbReference type="Proteomes" id="UP000434604"/>
    </source>
</evidence>
<evidence type="ECO:0000313" key="1">
    <source>
        <dbReference type="EMBL" id="KAB6087137.1"/>
    </source>
</evidence>
<dbReference type="Proteomes" id="UP000474077">
    <property type="component" value="Unassembled WGS sequence"/>
</dbReference>
<dbReference type="EMBL" id="WDES01000017">
    <property type="protein sequence ID" value="KAB6087826.1"/>
    <property type="molecule type" value="Genomic_DNA"/>
</dbReference>
<keyword evidence="7" id="KW-1185">Reference proteome</keyword>
<evidence type="ECO:0000313" key="3">
    <source>
        <dbReference type="EMBL" id="KAB6149390.1"/>
    </source>
</evidence>
<dbReference type="AlphaFoldDB" id="A0A415KD08"/>
<name>A0A415KD08_9BACE</name>
<dbReference type="RefSeq" id="WP_008023899.1">
    <property type="nucleotide sequence ID" value="NZ_CP072212.1"/>
</dbReference>
<evidence type="ECO:0000313" key="7">
    <source>
        <dbReference type="Proteomes" id="UP000435059"/>
    </source>
</evidence>
<evidence type="ECO:0000313" key="8">
    <source>
        <dbReference type="Proteomes" id="UP000474077"/>
    </source>
</evidence>
<dbReference type="EMBL" id="WDED01000004">
    <property type="protein sequence ID" value="KAB6149390.1"/>
    <property type="molecule type" value="Genomic_DNA"/>
</dbReference>
<gene>
    <name evidence="4" type="ORF">DW027_19960</name>
    <name evidence="3" type="ORF">GA398_03905</name>
    <name evidence="1" type="ORF">GA560_00505</name>
    <name evidence="2" type="ORF">GA574_11260</name>
</gene>
<evidence type="ECO:0000313" key="5">
    <source>
        <dbReference type="Proteomes" id="UP000284495"/>
    </source>
</evidence>
<proteinExistence type="predicted"/>
<evidence type="ECO:0000313" key="4">
    <source>
        <dbReference type="EMBL" id="RHL34176.1"/>
    </source>
</evidence>
<protein>
    <submittedName>
        <fullName evidence="4">Uncharacterized protein</fullName>
    </submittedName>
</protein>
<dbReference type="EMBL" id="WDER01000001">
    <property type="protein sequence ID" value="KAB6087137.1"/>
    <property type="molecule type" value="Genomic_DNA"/>
</dbReference>
<reference evidence="6 7" key="2">
    <citation type="journal article" date="2019" name="Nat. Med.">
        <title>A library of human gut bacterial isolates paired with longitudinal multiomics data enables mechanistic microbiome research.</title>
        <authorList>
            <person name="Poyet M."/>
            <person name="Groussin M."/>
            <person name="Gibbons S.M."/>
            <person name="Avila-Pacheco J."/>
            <person name="Jiang X."/>
            <person name="Kearney S.M."/>
            <person name="Perrotta A.R."/>
            <person name="Berdy B."/>
            <person name="Zhao S."/>
            <person name="Lieberman T.D."/>
            <person name="Swanson P.K."/>
            <person name="Smith M."/>
            <person name="Roesemann S."/>
            <person name="Alexander J.E."/>
            <person name="Rich S.A."/>
            <person name="Livny J."/>
            <person name="Vlamakis H."/>
            <person name="Clish C."/>
            <person name="Bullock K."/>
            <person name="Deik A."/>
            <person name="Scott J."/>
            <person name="Pierce K.A."/>
            <person name="Xavier R.J."/>
            <person name="Alm E.J."/>
        </authorList>
    </citation>
    <scope>NUCLEOTIDE SEQUENCE [LARGE SCALE GENOMIC DNA]</scope>
    <source>
        <strain evidence="3 6">BIOML-A58</strain>
        <strain evidence="1 8">BIOML-A73</strain>
        <strain evidence="2 7">BIOML-A74</strain>
    </source>
</reference>
<sequence length="148" mass="17395">MKIILVLILASLPLIGAAQIGIQLSFDKEAKEAMLLLLNTSNDIYRLSPKSIDQYEPGTGCIYTFLYRDKNDKVIYKRSRFIYDELPLTKYRLGQYLLPHENNEYKYEFAKWYSGEICSVEVEIQIEAINYTTRKSYLNKIKRIYSLE</sequence>
<organism evidence="4 5">
    <name type="scientific">Bacteroides xylanisolvens</name>
    <dbReference type="NCBI Taxonomy" id="371601"/>
    <lineage>
        <taxon>Bacteria</taxon>
        <taxon>Pseudomonadati</taxon>
        <taxon>Bacteroidota</taxon>
        <taxon>Bacteroidia</taxon>
        <taxon>Bacteroidales</taxon>
        <taxon>Bacteroidaceae</taxon>
        <taxon>Bacteroides</taxon>
    </lineage>
</organism>
<dbReference type="EMBL" id="QROO01000030">
    <property type="protein sequence ID" value="RHL34176.1"/>
    <property type="molecule type" value="Genomic_DNA"/>
</dbReference>
<reference evidence="4 5" key="1">
    <citation type="submission" date="2018-08" db="EMBL/GenBank/DDBJ databases">
        <title>A genome reference for cultivated species of the human gut microbiota.</title>
        <authorList>
            <person name="Zou Y."/>
            <person name="Xue W."/>
            <person name="Luo G."/>
        </authorList>
    </citation>
    <scope>NUCLEOTIDE SEQUENCE [LARGE SCALE GENOMIC DNA]</scope>
    <source>
        <strain evidence="4 5">AF38-2</strain>
    </source>
</reference>
<evidence type="ECO:0000313" key="2">
    <source>
        <dbReference type="EMBL" id="KAB6087826.1"/>
    </source>
</evidence>
<dbReference type="Proteomes" id="UP000434604">
    <property type="component" value="Unassembled WGS sequence"/>
</dbReference>
<accession>A0A415KD08</accession>
<dbReference type="Proteomes" id="UP000284495">
    <property type="component" value="Unassembled WGS sequence"/>
</dbReference>
<dbReference type="Proteomes" id="UP000435059">
    <property type="component" value="Unassembled WGS sequence"/>
</dbReference>